<dbReference type="AlphaFoldDB" id="E3I075"/>
<sequence length="93" mass="10776">MSEPDCSDDGWNSEVVIRQEQATDDMFAYIDELYLKHKDATRSGDQDNIAFLEAKIKEAITLQRRLYASFGVEVFEHCAAELHALKKYFRRDA</sequence>
<reference evidence="2" key="1">
    <citation type="journal article" date="2011" name="J. Bacteriol.">
        <title>Genome sequences of eight morphologically diverse alphaproteobacteria.</title>
        <authorList>
            <consortium name="US DOE Joint Genome Institute"/>
            <person name="Brown P.J."/>
            <person name="Kysela D.T."/>
            <person name="Buechlein A."/>
            <person name="Hemmerich C."/>
            <person name="Brun Y.V."/>
        </authorList>
    </citation>
    <scope>NUCLEOTIDE SEQUENCE [LARGE SCALE GENOMIC DNA]</scope>
    <source>
        <strain evidence="2">ATCC 17100 / ATH 3.1.1 / DSM 162 / LMG 4299</strain>
    </source>
</reference>
<gene>
    <name evidence="1" type="ordered locus">Rvan_1869</name>
</gene>
<dbReference type="Proteomes" id="UP000001399">
    <property type="component" value="Chromosome"/>
</dbReference>
<dbReference type="KEGG" id="rva:Rvan_1869"/>
<proteinExistence type="predicted"/>
<organism evidence="1 2">
    <name type="scientific">Rhodomicrobium vannielii (strain ATCC 17100 / DSM 162 / LMG 4299 / NCIMB 10020 / ATH 3.1.1)</name>
    <dbReference type="NCBI Taxonomy" id="648757"/>
    <lineage>
        <taxon>Bacteria</taxon>
        <taxon>Pseudomonadati</taxon>
        <taxon>Pseudomonadota</taxon>
        <taxon>Alphaproteobacteria</taxon>
        <taxon>Hyphomicrobiales</taxon>
        <taxon>Hyphomicrobiaceae</taxon>
        <taxon>Rhodomicrobium</taxon>
    </lineage>
</organism>
<dbReference type="EMBL" id="CP002292">
    <property type="protein sequence ID" value="ADP71110.1"/>
    <property type="molecule type" value="Genomic_DNA"/>
</dbReference>
<keyword evidence="2" id="KW-1185">Reference proteome</keyword>
<dbReference type="RefSeq" id="WP_013419500.1">
    <property type="nucleotide sequence ID" value="NC_014664.1"/>
</dbReference>
<dbReference type="HOGENOM" id="CLU_2397684_0_0_5"/>
<accession>E3I075</accession>
<evidence type="ECO:0000313" key="1">
    <source>
        <dbReference type="EMBL" id="ADP71110.1"/>
    </source>
</evidence>
<dbReference type="STRING" id="648757.Rvan_1869"/>
<protein>
    <submittedName>
        <fullName evidence="1">Uncharacterized protein</fullName>
    </submittedName>
</protein>
<dbReference type="OrthoDB" id="7963483at2"/>
<evidence type="ECO:0000313" key="2">
    <source>
        <dbReference type="Proteomes" id="UP000001399"/>
    </source>
</evidence>
<name>E3I075_RHOVT</name>